<dbReference type="Proteomes" id="UP001358417">
    <property type="component" value="Unassembled WGS sequence"/>
</dbReference>
<sequence>MFPSEAPSEANLKTEISIKHLIVVCCHAIYLGSGSSSTSAKPASNESAAFVELPSDNEANWLIEPFQKGETATYISHIKAGVEALAADEHAILVFSGGATKPQLTDKTEGDGYLNVALEQQLFGSKDPALSQRMFVDRFATDSYQNILCSLIQFPLFVQELQGHACSLSTKESPQAIFPNKLIIVSHEFKRARFLDLHAPALQWFGETKFIGINPPFDSVKMAEIEEGDRLRGFGAWKKDIYGVGPALADKRLARGWNEDLFRARVLAKFSDESLRNRIFHFVALRQRYHGQDLSKSYEEKLPWS</sequence>
<accession>A0AAV9MTS0</accession>
<dbReference type="RefSeq" id="XP_064700024.1">
    <property type="nucleotide sequence ID" value="XM_064854888.1"/>
</dbReference>
<keyword evidence="2" id="KW-1185">Reference proteome</keyword>
<comment type="caution">
    <text evidence="1">The sequence shown here is derived from an EMBL/GenBank/DDBJ whole genome shotgun (WGS) entry which is preliminary data.</text>
</comment>
<evidence type="ECO:0000313" key="2">
    <source>
        <dbReference type="Proteomes" id="UP001358417"/>
    </source>
</evidence>
<dbReference type="InterPro" id="IPR055323">
    <property type="entry name" value="C57A10.07/YOR238W"/>
</dbReference>
<proteinExistence type="predicted"/>
<dbReference type="GO" id="GO:0005737">
    <property type="term" value="C:cytoplasm"/>
    <property type="evidence" value="ECO:0007669"/>
    <property type="project" value="TreeGrafter"/>
</dbReference>
<organism evidence="1 2">
    <name type="scientific">Exophiala bonariae</name>
    <dbReference type="NCBI Taxonomy" id="1690606"/>
    <lineage>
        <taxon>Eukaryota</taxon>
        <taxon>Fungi</taxon>
        <taxon>Dikarya</taxon>
        <taxon>Ascomycota</taxon>
        <taxon>Pezizomycotina</taxon>
        <taxon>Eurotiomycetes</taxon>
        <taxon>Chaetothyriomycetidae</taxon>
        <taxon>Chaetothyriales</taxon>
        <taxon>Herpotrichiellaceae</taxon>
        <taxon>Exophiala</taxon>
    </lineage>
</organism>
<evidence type="ECO:0000313" key="1">
    <source>
        <dbReference type="EMBL" id="KAK5043641.1"/>
    </source>
</evidence>
<gene>
    <name evidence="1" type="ORF">LTR84_011355</name>
</gene>
<dbReference type="AlphaFoldDB" id="A0AAV9MTS0"/>
<evidence type="ECO:0008006" key="3">
    <source>
        <dbReference type="Google" id="ProtNLM"/>
    </source>
</evidence>
<dbReference type="EMBL" id="JAVRRD010000054">
    <property type="protein sequence ID" value="KAK5043641.1"/>
    <property type="molecule type" value="Genomic_DNA"/>
</dbReference>
<dbReference type="PANTHER" id="PTHR28110">
    <property type="entry name" value="TRANSMEMBRANE PROTEIN"/>
    <property type="match status" value="1"/>
</dbReference>
<dbReference type="GeneID" id="89979509"/>
<name>A0AAV9MTS0_9EURO</name>
<reference evidence="1 2" key="1">
    <citation type="submission" date="2023-08" db="EMBL/GenBank/DDBJ databases">
        <title>Black Yeasts Isolated from many extreme environments.</title>
        <authorList>
            <person name="Coleine C."/>
            <person name="Stajich J.E."/>
            <person name="Selbmann L."/>
        </authorList>
    </citation>
    <scope>NUCLEOTIDE SEQUENCE [LARGE SCALE GENOMIC DNA]</scope>
    <source>
        <strain evidence="1 2">CCFEE 5792</strain>
    </source>
</reference>
<dbReference type="PANTHER" id="PTHR28110:SF1">
    <property type="entry name" value="TRANSMEMBRANE PROTEIN"/>
    <property type="match status" value="1"/>
</dbReference>
<protein>
    <recommendedName>
        <fullName evidence="3">DUF218 domain-containing protein</fullName>
    </recommendedName>
</protein>